<proteinExistence type="predicted"/>
<dbReference type="GO" id="GO:0016036">
    <property type="term" value="P:cellular response to phosphate starvation"/>
    <property type="evidence" value="ECO:0007669"/>
    <property type="project" value="TreeGrafter"/>
</dbReference>
<dbReference type="EC" id="2.7.13.3" evidence="3"/>
<feature type="domain" description="Histidine kinase" evidence="14">
    <location>
        <begin position="147"/>
        <end position="362"/>
    </location>
</feature>
<protein>
    <recommendedName>
        <fullName evidence="3">histidine kinase</fullName>
        <ecNumber evidence="3">2.7.13.3</ecNumber>
    </recommendedName>
</protein>
<dbReference type="Pfam" id="PF02518">
    <property type="entry name" value="HATPase_c"/>
    <property type="match status" value="1"/>
</dbReference>
<keyword evidence="7" id="KW-0547">Nucleotide-binding</keyword>
<dbReference type="Gene3D" id="3.30.565.10">
    <property type="entry name" value="Histidine kinase-like ATPase, C-terminal domain"/>
    <property type="match status" value="1"/>
</dbReference>
<dbReference type="GO" id="GO:0005886">
    <property type="term" value="C:plasma membrane"/>
    <property type="evidence" value="ECO:0007669"/>
    <property type="project" value="TreeGrafter"/>
</dbReference>
<organism evidence="15 16">
    <name type="scientific">Sporobacter termitidis DSM 10068</name>
    <dbReference type="NCBI Taxonomy" id="1123282"/>
    <lineage>
        <taxon>Bacteria</taxon>
        <taxon>Bacillati</taxon>
        <taxon>Bacillota</taxon>
        <taxon>Clostridia</taxon>
        <taxon>Eubacteriales</taxon>
        <taxon>Oscillospiraceae</taxon>
        <taxon>Sporobacter</taxon>
    </lineage>
</organism>
<dbReference type="GO" id="GO:0005524">
    <property type="term" value="F:ATP binding"/>
    <property type="evidence" value="ECO:0007669"/>
    <property type="project" value="UniProtKB-KW"/>
</dbReference>
<evidence type="ECO:0000256" key="4">
    <source>
        <dbReference type="ARBA" id="ARBA00022553"/>
    </source>
</evidence>
<keyword evidence="16" id="KW-1185">Reference proteome</keyword>
<dbReference type="SMART" id="SM00388">
    <property type="entry name" value="HisKA"/>
    <property type="match status" value="1"/>
</dbReference>
<evidence type="ECO:0000256" key="8">
    <source>
        <dbReference type="ARBA" id="ARBA00022777"/>
    </source>
</evidence>
<evidence type="ECO:0000256" key="5">
    <source>
        <dbReference type="ARBA" id="ARBA00022679"/>
    </source>
</evidence>
<keyword evidence="8 15" id="KW-0418">Kinase</keyword>
<gene>
    <name evidence="15" type="ORF">SAMN02745823_03638</name>
</gene>
<dbReference type="GO" id="GO:0004721">
    <property type="term" value="F:phosphoprotein phosphatase activity"/>
    <property type="evidence" value="ECO:0007669"/>
    <property type="project" value="TreeGrafter"/>
</dbReference>
<dbReference type="InterPro" id="IPR036890">
    <property type="entry name" value="HATPase_C_sf"/>
</dbReference>
<sequence>MNDNRYHQKLTRRIFTRFFLAFVIYSMALLVLFVAARYFLSGFIWHTYDVLYPALKLIDNNAVTFLFVCWLIGALVIFLHYWRKTLSYLDTIVDAAEILVGPEEEFVHLAPELIDIEEKMNRVKSGASRNARLAREAEQRKNDLIVYLAHDLKTPLTSVIGYLSLLRDEQEISEELRVKYLSVSLEKAQRLEDLINEFFEITRFNLSQLTLEAGKVNLSRMLEQLTYEFFPLFSEKNLTCSLKVPPDFEIKCDVNKMERVFDNLIRNAVSYSYPDSVINIIVEQQSDFITIWFINEGNTIPKEKLDRIFERFYRLDTSRASNTGGAGLGLAIAKEIVQLHGGTITAASHQEKVIFTVTLPLM</sequence>
<evidence type="ECO:0000256" key="6">
    <source>
        <dbReference type="ARBA" id="ARBA00022692"/>
    </source>
</evidence>
<dbReference type="AlphaFoldDB" id="A0A1M5ZF14"/>
<dbReference type="GO" id="GO:0000155">
    <property type="term" value="F:phosphorelay sensor kinase activity"/>
    <property type="evidence" value="ECO:0007669"/>
    <property type="project" value="InterPro"/>
</dbReference>
<reference evidence="15 16" key="1">
    <citation type="submission" date="2016-11" db="EMBL/GenBank/DDBJ databases">
        <authorList>
            <person name="Jaros S."/>
            <person name="Januszkiewicz K."/>
            <person name="Wedrychowicz H."/>
        </authorList>
    </citation>
    <scope>NUCLEOTIDE SEQUENCE [LARGE SCALE GENOMIC DNA]</scope>
    <source>
        <strain evidence="15 16">DSM 10068</strain>
    </source>
</reference>
<dbReference type="InterPro" id="IPR005467">
    <property type="entry name" value="His_kinase_dom"/>
</dbReference>
<dbReference type="InterPro" id="IPR004358">
    <property type="entry name" value="Sig_transdc_His_kin-like_C"/>
</dbReference>
<dbReference type="RefSeq" id="WP_073082561.1">
    <property type="nucleotide sequence ID" value="NZ_FQXV01000018.1"/>
</dbReference>
<dbReference type="STRING" id="1123282.SAMN02745823_03638"/>
<accession>A0A1M5ZF14</accession>
<dbReference type="InterPro" id="IPR036097">
    <property type="entry name" value="HisK_dim/P_sf"/>
</dbReference>
<dbReference type="InterPro" id="IPR003594">
    <property type="entry name" value="HATPase_dom"/>
</dbReference>
<evidence type="ECO:0000256" key="11">
    <source>
        <dbReference type="ARBA" id="ARBA00023012"/>
    </source>
</evidence>
<dbReference type="EMBL" id="FQXV01000018">
    <property type="protein sequence ID" value="SHI22749.1"/>
    <property type="molecule type" value="Genomic_DNA"/>
</dbReference>
<keyword evidence="4" id="KW-0597">Phosphoprotein</keyword>
<evidence type="ECO:0000256" key="10">
    <source>
        <dbReference type="ARBA" id="ARBA00022989"/>
    </source>
</evidence>
<evidence type="ECO:0000256" key="3">
    <source>
        <dbReference type="ARBA" id="ARBA00012438"/>
    </source>
</evidence>
<comment type="catalytic activity">
    <reaction evidence="1">
        <text>ATP + protein L-histidine = ADP + protein N-phospho-L-histidine.</text>
        <dbReference type="EC" id="2.7.13.3"/>
    </reaction>
</comment>
<dbReference type="PANTHER" id="PTHR45453">
    <property type="entry name" value="PHOSPHATE REGULON SENSOR PROTEIN PHOR"/>
    <property type="match status" value="1"/>
</dbReference>
<evidence type="ECO:0000256" key="7">
    <source>
        <dbReference type="ARBA" id="ARBA00022741"/>
    </source>
</evidence>
<dbReference type="Proteomes" id="UP000183995">
    <property type="component" value="Unassembled WGS sequence"/>
</dbReference>
<feature type="transmembrane region" description="Helical" evidence="13">
    <location>
        <begin position="60"/>
        <end position="82"/>
    </location>
</feature>
<dbReference type="SUPFAM" id="SSF47384">
    <property type="entry name" value="Homodimeric domain of signal transducing histidine kinase"/>
    <property type="match status" value="1"/>
</dbReference>
<keyword evidence="6 13" id="KW-0812">Transmembrane</keyword>
<dbReference type="NCBIfam" id="NF033091">
    <property type="entry name" value="HK_VanS_ACDEFG"/>
    <property type="match status" value="1"/>
</dbReference>
<evidence type="ECO:0000259" key="14">
    <source>
        <dbReference type="PROSITE" id="PS50109"/>
    </source>
</evidence>
<dbReference type="PANTHER" id="PTHR45453:SF1">
    <property type="entry name" value="PHOSPHATE REGULON SENSOR PROTEIN PHOR"/>
    <property type="match status" value="1"/>
</dbReference>
<dbReference type="InterPro" id="IPR058212">
    <property type="entry name" value="VanS-like"/>
</dbReference>
<keyword evidence="10 13" id="KW-1133">Transmembrane helix</keyword>
<evidence type="ECO:0000256" key="1">
    <source>
        <dbReference type="ARBA" id="ARBA00000085"/>
    </source>
</evidence>
<dbReference type="SUPFAM" id="SSF55874">
    <property type="entry name" value="ATPase domain of HSP90 chaperone/DNA topoisomerase II/histidine kinase"/>
    <property type="match status" value="1"/>
</dbReference>
<evidence type="ECO:0000313" key="16">
    <source>
        <dbReference type="Proteomes" id="UP000183995"/>
    </source>
</evidence>
<evidence type="ECO:0000313" key="15">
    <source>
        <dbReference type="EMBL" id="SHI22749.1"/>
    </source>
</evidence>
<dbReference type="Gene3D" id="1.10.287.130">
    <property type="match status" value="1"/>
</dbReference>
<dbReference type="Pfam" id="PF00512">
    <property type="entry name" value="HisKA"/>
    <property type="match status" value="1"/>
</dbReference>
<dbReference type="InterPro" id="IPR003661">
    <property type="entry name" value="HisK_dim/P_dom"/>
</dbReference>
<feature type="transmembrane region" description="Helical" evidence="13">
    <location>
        <begin position="18"/>
        <end position="40"/>
    </location>
</feature>
<evidence type="ECO:0000256" key="13">
    <source>
        <dbReference type="SAM" id="Phobius"/>
    </source>
</evidence>
<dbReference type="FunFam" id="3.30.565.10:FF:000013">
    <property type="entry name" value="Two-component sensor histidine kinase"/>
    <property type="match status" value="1"/>
</dbReference>
<keyword evidence="9" id="KW-0067">ATP-binding</keyword>
<evidence type="ECO:0000256" key="12">
    <source>
        <dbReference type="ARBA" id="ARBA00023136"/>
    </source>
</evidence>
<dbReference type="PROSITE" id="PS50109">
    <property type="entry name" value="HIS_KIN"/>
    <property type="match status" value="1"/>
</dbReference>
<comment type="subcellular location">
    <subcellularLocation>
        <location evidence="2">Membrane</location>
    </subcellularLocation>
</comment>
<dbReference type="InterPro" id="IPR050351">
    <property type="entry name" value="BphY/WalK/GraS-like"/>
</dbReference>
<evidence type="ECO:0000256" key="2">
    <source>
        <dbReference type="ARBA" id="ARBA00004370"/>
    </source>
</evidence>
<dbReference type="CDD" id="cd00082">
    <property type="entry name" value="HisKA"/>
    <property type="match status" value="1"/>
</dbReference>
<keyword evidence="5" id="KW-0808">Transferase</keyword>
<keyword evidence="11" id="KW-0902">Two-component regulatory system</keyword>
<name>A0A1M5ZF14_9FIRM</name>
<dbReference type="PRINTS" id="PR00344">
    <property type="entry name" value="BCTRLSENSOR"/>
</dbReference>
<dbReference type="SMART" id="SM00387">
    <property type="entry name" value="HATPase_c"/>
    <property type="match status" value="1"/>
</dbReference>
<keyword evidence="12 13" id="KW-0472">Membrane</keyword>
<evidence type="ECO:0000256" key="9">
    <source>
        <dbReference type="ARBA" id="ARBA00022840"/>
    </source>
</evidence>